<dbReference type="EMBL" id="HBGD01000361">
    <property type="protein sequence ID" value="CAD9077048.1"/>
    <property type="molecule type" value="Transcribed_RNA"/>
</dbReference>
<accession>A0A7S1KMW0</accession>
<dbReference type="Gene3D" id="3.40.50.12390">
    <property type="match status" value="1"/>
</dbReference>
<keyword evidence="9" id="KW-0805">Transcription regulation</keyword>
<evidence type="ECO:0000256" key="5">
    <source>
        <dbReference type="ARBA" id="ARBA00022664"/>
    </source>
</evidence>
<dbReference type="Pfam" id="PF03159">
    <property type="entry name" value="XRN_N"/>
    <property type="match status" value="1"/>
</dbReference>
<dbReference type="PANTHER" id="PTHR12341:SF41">
    <property type="entry name" value="5'-3' EXORIBONUCLEASE 2"/>
    <property type="match status" value="1"/>
</dbReference>
<comment type="function">
    <text evidence="13">Possesses 5'-&gt;3' exoribonuclease activity. May promote termination of transcription by RNA polymerase II.</text>
</comment>
<evidence type="ECO:0000259" key="15">
    <source>
        <dbReference type="Pfam" id="PF03159"/>
    </source>
</evidence>
<keyword evidence="11" id="KW-0539">Nucleus</keyword>
<evidence type="ECO:0000259" key="16">
    <source>
        <dbReference type="Pfam" id="PF17846"/>
    </source>
</evidence>
<comment type="similarity">
    <text evidence="2 13">Belongs to the 5'-3' exonuclease family. XRN2/RAT1 subfamily.</text>
</comment>
<keyword evidence="6 13" id="KW-0540">Nuclease</keyword>
<feature type="domain" description="Xrn1 helical" evidence="16">
    <location>
        <begin position="284"/>
        <end position="413"/>
    </location>
</feature>
<dbReference type="GO" id="GO:0006397">
    <property type="term" value="P:mRNA processing"/>
    <property type="evidence" value="ECO:0007669"/>
    <property type="project" value="UniProtKB-UniRule"/>
</dbReference>
<feature type="compositionally biased region" description="Basic and acidic residues" evidence="14">
    <location>
        <begin position="373"/>
        <end position="383"/>
    </location>
</feature>
<dbReference type="GO" id="GO:0006353">
    <property type="term" value="P:DNA-templated transcription termination"/>
    <property type="evidence" value="ECO:0007669"/>
    <property type="project" value="UniProtKB-KW"/>
</dbReference>
<evidence type="ECO:0000256" key="8">
    <source>
        <dbReference type="ARBA" id="ARBA00022839"/>
    </source>
</evidence>
<dbReference type="PIRSF" id="PIRSF037239">
    <property type="entry name" value="Exonuclease_Xrn2"/>
    <property type="match status" value="1"/>
</dbReference>
<keyword evidence="3" id="KW-0806">Transcription termination</keyword>
<dbReference type="InterPro" id="IPR027073">
    <property type="entry name" value="5_3_exoribonuclease"/>
</dbReference>
<evidence type="ECO:0000256" key="3">
    <source>
        <dbReference type="ARBA" id="ARBA00022472"/>
    </source>
</evidence>
<dbReference type="Gene3D" id="1.25.40.1050">
    <property type="match status" value="1"/>
</dbReference>
<dbReference type="AlphaFoldDB" id="A0A7S1KMW0"/>
<dbReference type="CDD" id="cd18673">
    <property type="entry name" value="PIN_XRN1-2-like"/>
    <property type="match status" value="1"/>
</dbReference>
<evidence type="ECO:0000256" key="7">
    <source>
        <dbReference type="ARBA" id="ARBA00022801"/>
    </source>
</evidence>
<dbReference type="GO" id="GO:0000956">
    <property type="term" value="P:nuclear-transcribed mRNA catabolic process"/>
    <property type="evidence" value="ECO:0007669"/>
    <property type="project" value="TreeGrafter"/>
</dbReference>
<reference evidence="17" key="1">
    <citation type="submission" date="2021-01" db="EMBL/GenBank/DDBJ databases">
        <authorList>
            <person name="Corre E."/>
            <person name="Pelletier E."/>
            <person name="Niang G."/>
            <person name="Scheremetjew M."/>
            <person name="Finn R."/>
            <person name="Kale V."/>
            <person name="Holt S."/>
            <person name="Cochrane G."/>
            <person name="Meng A."/>
            <person name="Brown T."/>
            <person name="Cohen L."/>
        </authorList>
    </citation>
    <scope>NUCLEOTIDE SEQUENCE</scope>
    <source>
        <strain evidence="17">WS</strain>
    </source>
</reference>
<evidence type="ECO:0000256" key="14">
    <source>
        <dbReference type="SAM" id="MobiDB-lite"/>
    </source>
</evidence>
<organism evidence="17">
    <name type="scientific">Percolomonas cosmopolitus</name>
    <dbReference type="NCBI Taxonomy" id="63605"/>
    <lineage>
        <taxon>Eukaryota</taxon>
        <taxon>Discoba</taxon>
        <taxon>Heterolobosea</taxon>
        <taxon>Tetramitia</taxon>
        <taxon>Eutetramitia</taxon>
        <taxon>Percolomonadidae</taxon>
        <taxon>Percolomonas</taxon>
    </lineage>
</organism>
<feature type="region of interest" description="Disordered" evidence="14">
    <location>
        <begin position="373"/>
        <end position="507"/>
    </location>
</feature>
<dbReference type="Pfam" id="PF17846">
    <property type="entry name" value="XRN_M"/>
    <property type="match status" value="2"/>
</dbReference>
<comment type="subcellular location">
    <subcellularLocation>
        <location evidence="1">Nucleus</location>
    </subcellularLocation>
</comment>
<feature type="compositionally biased region" description="Low complexity" evidence="14">
    <location>
        <begin position="1001"/>
        <end position="1036"/>
    </location>
</feature>
<feature type="compositionally biased region" description="Basic and acidic residues" evidence="14">
    <location>
        <begin position="100"/>
        <end position="109"/>
    </location>
</feature>
<sequence>MSRVIENHETPLNPTDATQPSPNGFEIDNLYLDMNGIIHPCCHPEGEKQPESENEMMTIIMQYMDRIFKAVRPRKLLYMAIDGVAPRAKMNQQRSRRYRSAREAEKNEQIKQAHIREYQERGLDVPEELTNESHWDSNVITPGTPFMDKVATALRIFIQAKITNDPAWKNIKVIFTDSNSPGEGEHKIVEYIRLQRLQEEYNPNTSHCIHGLDADLIMLGLATHEPHFYILREQVFDKGRPVDLDKKKAGASVYEYKPLNFLHISVLREYLREEFDLRDLSFPYDFERIIDDYIFLCFFVGNDFLPHLPSLDIREGALDMIVDLYKRYLPFMGGYITDCGDVNIERAQYLLQHIGFKEDQIFVNRMRRKKVLDERQRQREAQKKKTHHKPPAPESLIKIGDKKEKETATSAGMSKAGTSDKPEHKLTNVPKGTTVTVRKRKRTETLEADLQKPAIGAEKRIEKELTEEIPTKKQKLNTGEAKDTSHVNAEKLAEQKTTNGEGAEPDEEAVAEFEDEATLEQHENVIFDEEDEADKEDISPDFPAEVLSVPEVPELMKPNAKQSKEFMEDLKKKLQDSRVVDAAKHPDDVRFGELGWKERYFKNKMDIDYDDKLKSPELNDVLVSYFEGLVWVLKYYYEGCASWSWFYPYHYAPFASDLARVKNVTIKFDRGTPFKPFTQLLAVFPKASAHAVPDQFKKIMDEPDLQEFYPEDFRIDLNGKRFEWMGVALLPFIDEKRLIRAISDVEDTLTEEEKERNSFRPMTLYVHGEHPAANEIEKCYDEKEPIEKIVLPKTLDIRGTIKALPKKMYFEYGKELEMLDLYQDILGVVKENLARSAGFEVPESEKKHLCQLLYGLQFPPSFLPVFRQLGVEGDIDQTALVYKKDIKGAKQLVLTQSRSRSEPESRRGAPRHFKPRHHDNRQNSGHGAHKSNTSYGSGQQQRGSYQQPPYNAAPPQGYGQYGGFQQQNYGGYSPQNPQYAQGYPPAAGYGQPGFYGGQQGYGAPPQAFGGHQQGHPPQYQQYPPQGGRYNQQYGRR</sequence>
<feature type="compositionally biased region" description="Polar residues" evidence="14">
    <location>
        <begin position="10"/>
        <end position="22"/>
    </location>
</feature>
<dbReference type="GO" id="GO:0006364">
    <property type="term" value="P:rRNA processing"/>
    <property type="evidence" value="ECO:0007669"/>
    <property type="project" value="UniProtKB-KW"/>
</dbReference>
<evidence type="ECO:0000256" key="6">
    <source>
        <dbReference type="ARBA" id="ARBA00022722"/>
    </source>
</evidence>
<feature type="region of interest" description="Disordered" evidence="14">
    <location>
        <begin position="89"/>
        <end position="109"/>
    </location>
</feature>
<keyword evidence="7 13" id="KW-0378">Hydrolase</keyword>
<feature type="compositionally biased region" description="Low complexity" evidence="14">
    <location>
        <begin position="934"/>
        <end position="989"/>
    </location>
</feature>
<comment type="function">
    <text evidence="12">Possesses 5'-&gt;3' exoribonuclease activity. Required for the processing of nuclear mRNA and rRNA precursors. May promote the termination of transcription by RNA polymerase II. Essential for vegetative cell growth and chromosome segregation.</text>
</comment>
<evidence type="ECO:0000313" key="17">
    <source>
        <dbReference type="EMBL" id="CAD9077048.1"/>
    </source>
</evidence>
<evidence type="ECO:0000256" key="12">
    <source>
        <dbReference type="ARBA" id="ARBA00046137"/>
    </source>
</evidence>
<feature type="compositionally biased region" description="Basic and acidic residues" evidence="14">
    <location>
        <begin position="457"/>
        <end position="471"/>
    </location>
</feature>
<dbReference type="EC" id="3.1.13.-" evidence="13"/>
<keyword evidence="5 13" id="KW-0507">mRNA processing</keyword>
<keyword evidence="10" id="KW-0804">Transcription</keyword>
<evidence type="ECO:0000256" key="13">
    <source>
        <dbReference type="PIRNR" id="PIRNR037239"/>
    </source>
</evidence>
<feature type="compositionally biased region" description="Basic and acidic residues" evidence="14">
    <location>
        <begin position="480"/>
        <end position="494"/>
    </location>
</feature>
<dbReference type="FunFam" id="3.40.50.12390:FF:000005">
    <property type="entry name" value="5'-3' exoribonuclease 2"/>
    <property type="match status" value="1"/>
</dbReference>
<name>A0A7S1KMW0_9EUKA</name>
<dbReference type="GO" id="GO:0004534">
    <property type="term" value="F:5'-3' RNA exonuclease activity"/>
    <property type="evidence" value="ECO:0007669"/>
    <property type="project" value="UniProtKB-UniRule"/>
</dbReference>
<protein>
    <recommendedName>
        <fullName evidence="13">5'-3' exoribonuclease</fullName>
        <ecNumber evidence="13">3.1.13.-</ecNumber>
    </recommendedName>
</protein>
<gene>
    <name evidence="17" type="ORF">PCOS0759_LOCUS279</name>
</gene>
<feature type="domain" description="Xrn1 helical" evidence="16">
    <location>
        <begin position="489"/>
        <end position="862"/>
    </location>
</feature>
<dbReference type="InterPro" id="IPR041412">
    <property type="entry name" value="Xrn1_helical"/>
</dbReference>
<evidence type="ECO:0000256" key="9">
    <source>
        <dbReference type="ARBA" id="ARBA00023015"/>
    </source>
</evidence>
<feature type="region of interest" description="Disordered" evidence="14">
    <location>
        <begin position="1"/>
        <end position="24"/>
    </location>
</feature>
<feature type="compositionally biased region" description="Gly residues" evidence="14">
    <location>
        <begin position="990"/>
        <end position="1000"/>
    </location>
</feature>
<dbReference type="InterPro" id="IPR017151">
    <property type="entry name" value="Xrn2/3/4"/>
</dbReference>
<feature type="compositionally biased region" description="Polar residues" evidence="14">
    <location>
        <begin position="922"/>
        <end position="933"/>
    </location>
</feature>
<dbReference type="PANTHER" id="PTHR12341">
    <property type="entry name" value="5'-&gt;3' EXORIBONUCLEASE"/>
    <property type="match status" value="1"/>
</dbReference>
<dbReference type="GO" id="GO:0003723">
    <property type="term" value="F:RNA binding"/>
    <property type="evidence" value="ECO:0007669"/>
    <property type="project" value="TreeGrafter"/>
</dbReference>
<evidence type="ECO:0000256" key="1">
    <source>
        <dbReference type="ARBA" id="ARBA00004123"/>
    </source>
</evidence>
<evidence type="ECO:0000256" key="4">
    <source>
        <dbReference type="ARBA" id="ARBA00022552"/>
    </source>
</evidence>
<evidence type="ECO:0000256" key="11">
    <source>
        <dbReference type="ARBA" id="ARBA00023242"/>
    </source>
</evidence>
<feature type="region of interest" description="Disordered" evidence="14">
    <location>
        <begin position="893"/>
        <end position="1036"/>
    </location>
</feature>
<evidence type="ECO:0000256" key="10">
    <source>
        <dbReference type="ARBA" id="ARBA00023163"/>
    </source>
</evidence>
<dbReference type="InterPro" id="IPR004859">
    <property type="entry name" value="Xrn1_N"/>
</dbReference>
<dbReference type="GO" id="GO:0005634">
    <property type="term" value="C:nucleus"/>
    <property type="evidence" value="ECO:0007669"/>
    <property type="project" value="UniProtKB-SubCell"/>
</dbReference>
<proteinExistence type="inferred from homology"/>
<dbReference type="FunFam" id="1.25.40.1050:FF:000002">
    <property type="entry name" value="5'-3' exoribonuclease"/>
    <property type="match status" value="1"/>
</dbReference>
<feature type="domain" description="Xrn1 N-terminal" evidence="15">
    <location>
        <begin position="20"/>
        <end position="234"/>
    </location>
</feature>
<keyword evidence="8 13" id="KW-0269">Exonuclease</keyword>
<feature type="compositionally biased region" description="Basic residues" evidence="14">
    <location>
        <begin position="908"/>
        <end position="919"/>
    </location>
</feature>
<evidence type="ECO:0000256" key="2">
    <source>
        <dbReference type="ARBA" id="ARBA00006994"/>
    </source>
</evidence>
<keyword evidence="4" id="KW-0698">rRNA processing</keyword>